<dbReference type="InterPro" id="IPR002110">
    <property type="entry name" value="Ankyrin_rpt"/>
</dbReference>
<keyword evidence="2 3" id="KW-0040">ANK repeat</keyword>
<dbReference type="InterPro" id="IPR050745">
    <property type="entry name" value="Multifunctional_regulatory"/>
</dbReference>
<dbReference type="PANTHER" id="PTHR24189">
    <property type="entry name" value="MYOTROPHIN"/>
    <property type="match status" value="1"/>
</dbReference>
<dbReference type="SMART" id="SM00248">
    <property type="entry name" value="ANK"/>
    <property type="match status" value="2"/>
</dbReference>
<sequence>MDLDRAPREVSEGSVGCKADAVATFWSQVRFSTVSSTHGTLNGMSSTVIFILKATLVEKGGKIALETSMSTLAYTPRCSVGSVTMSTISPADFDLALVVWRQEAVGFLDKVSVELECLGVELARQRWAASLVAAAAAGSAQAVSELLVAPPPGPAEGLLDVDANLPPSGQFPNVTAAYAAALHGHADVLKLLLEAGADPNIKGVKSSQWDGAFTLTEADTALVVACKEGHLDCVEGLLASGADPNVDCSSEYFEGAVEWGDEDDGTEQFFYTALDVTDRASVGSDKDPEHWRQLRALLVSHGARHTTQLQLAKRQGVRVKVTSGSRMGA</sequence>
<evidence type="ECO:0000256" key="3">
    <source>
        <dbReference type="PROSITE-ProRule" id="PRU00023"/>
    </source>
</evidence>
<name>A0ABN9TMF4_9DINO</name>
<dbReference type="Proteomes" id="UP001189429">
    <property type="component" value="Unassembled WGS sequence"/>
</dbReference>
<keyword evidence="1" id="KW-0677">Repeat</keyword>
<dbReference type="PROSITE" id="PS50297">
    <property type="entry name" value="ANK_REP_REGION"/>
    <property type="match status" value="2"/>
</dbReference>
<dbReference type="Gene3D" id="1.25.40.20">
    <property type="entry name" value="Ankyrin repeat-containing domain"/>
    <property type="match status" value="1"/>
</dbReference>
<evidence type="ECO:0000256" key="1">
    <source>
        <dbReference type="ARBA" id="ARBA00022737"/>
    </source>
</evidence>
<dbReference type="PANTHER" id="PTHR24189:SF50">
    <property type="entry name" value="ANKYRIN REPEAT AND SOCS BOX PROTEIN 2"/>
    <property type="match status" value="1"/>
</dbReference>
<feature type="repeat" description="ANK" evidence="3">
    <location>
        <begin position="217"/>
        <end position="249"/>
    </location>
</feature>
<keyword evidence="5" id="KW-1185">Reference proteome</keyword>
<gene>
    <name evidence="4" type="ORF">PCOR1329_LOCUS40283</name>
</gene>
<reference evidence="4" key="1">
    <citation type="submission" date="2023-10" db="EMBL/GenBank/DDBJ databases">
        <authorList>
            <person name="Chen Y."/>
            <person name="Shah S."/>
            <person name="Dougan E. K."/>
            <person name="Thang M."/>
            <person name="Chan C."/>
        </authorList>
    </citation>
    <scope>NUCLEOTIDE SEQUENCE [LARGE SCALE GENOMIC DNA]</scope>
</reference>
<comment type="caution">
    <text evidence="4">The sequence shown here is derived from an EMBL/GenBank/DDBJ whole genome shotgun (WGS) entry which is preliminary data.</text>
</comment>
<accession>A0ABN9TMF4</accession>
<proteinExistence type="predicted"/>
<feature type="repeat" description="ANK" evidence="3">
    <location>
        <begin position="172"/>
        <end position="204"/>
    </location>
</feature>
<evidence type="ECO:0000313" key="4">
    <source>
        <dbReference type="EMBL" id="CAK0846913.1"/>
    </source>
</evidence>
<dbReference type="Pfam" id="PF12796">
    <property type="entry name" value="Ank_2"/>
    <property type="match status" value="1"/>
</dbReference>
<dbReference type="InterPro" id="IPR036770">
    <property type="entry name" value="Ankyrin_rpt-contain_sf"/>
</dbReference>
<dbReference type="EMBL" id="CAUYUJ010014856">
    <property type="protein sequence ID" value="CAK0846913.1"/>
    <property type="molecule type" value="Genomic_DNA"/>
</dbReference>
<dbReference type="SUPFAM" id="SSF48403">
    <property type="entry name" value="Ankyrin repeat"/>
    <property type="match status" value="1"/>
</dbReference>
<evidence type="ECO:0000256" key="2">
    <source>
        <dbReference type="ARBA" id="ARBA00023043"/>
    </source>
</evidence>
<organism evidence="4 5">
    <name type="scientific">Prorocentrum cordatum</name>
    <dbReference type="NCBI Taxonomy" id="2364126"/>
    <lineage>
        <taxon>Eukaryota</taxon>
        <taxon>Sar</taxon>
        <taxon>Alveolata</taxon>
        <taxon>Dinophyceae</taxon>
        <taxon>Prorocentrales</taxon>
        <taxon>Prorocentraceae</taxon>
        <taxon>Prorocentrum</taxon>
    </lineage>
</organism>
<evidence type="ECO:0000313" key="5">
    <source>
        <dbReference type="Proteomes" id="UP001189429"/>
    </source>
</evidence>
<protein>
    <submittedName>
        <fullName evidence="4">Uncharacterized protein</fullName>
    </submittedName>
</protein>
<dbReference type="PROSITE" id="PS50088">
    <property type="entry name" value="ANK_REPEAT"/>
    <property type="match status" value="2"/>
</dbReference>